<name>A0A6A5U7L8_9PLEO</name>
<dbReference type="EMBL" id="ML976981">
    <property type="protein sequence ID" value="KAF1961143.1"/>
    <property type="molecule type" value="Genomic_DNA"/>
</dbReference>
<reference evidence="2" key="1">
    <citation type="journal article" date="2020" name="Stud. Mycol.">
        <title>101 Dothideomycetes genomes: a test case for predicting lifestyles and emergence of pathogens.</title>
        <authorList>
            <person name="Haridas S."/>
            <person name="Albert R."/>
            <person name="Binder M."/>
            <person name="Bloem J."/>
            <person name="Labutti K."/>
            <person name="Salamov A."/>
            <person name="Andreopoulos B."/>
            <person name="Baker S."/>
            <person name="Barry K."/>
            <person name="Bills G."/>
            <person name="Bluhm B."/>
            <person name="Cannon C."/>
            <person name="Castanera R."/>
            <person name="Culley D."/>
            <person name="Daum C."/>
            <person name="Ezra D."/>
            <person name="Gonzalez J."/>
            <person name="Henrissat B."/>
            <person name="Kuo A."/>
            <person name="Liang C."/>
            <person name="Lipzen A."/>
            <person name="Lutzoni F."/>
            <person name="Magnuson J."/>
            <person name="Mondo S."/>
            <person name="Nolan M."/>
            <person name="Ohm R."/>
            <person name="Pangilinan J."/>
            <person name="Park H.-J."/>
            <person name="Ramirez L."/>
            <person name="Alfaro M."/>
            <person name="Sun H."/>
            <person name="Tritt A."/>
            <person name="Yoshinaga Y."/>
            <person name="Zwiers L.-H."/>
            <person name="Turgeon B."/>
            <person name="Goodwin S."/>
            <person name="Spatafora J."/>
            <person name="Crous P."/>
            <person name="Grigoriev I."/>
        </authorList>
    </citation>
    <scope>NUCLEOTIDE SEQUENCE</scope>
    <source>
        <strain evidence="2">CBS 675.92</strain>
    </source>
</reference>
<organism evidence="2 3">
    <name type="scientific">Byssothecium circinans</name>
    <dbReference type="NCBI Taxonomy" id="147558"/>
    <lineage>
        <taxon>Eukaryota</taxon>
        <taxon>Fungi</taxon>
        <taxon>Dikarya</taxon>
        <taxon>Ascomycota</taxon>
        <taxon>Pezizomycotina</taxon>
        <taxon>Dothideomycetes</taxon>
        <taxon>Pleosporomycetidae</taxon>
        <taxon>Pleosporales</taxon>
        <taxon>Massarineae</taxon>
        <taxon>Massarinaceae</taxon>
        <taxon>Byssothecium</taxon>
    </lineage>
</organism>
<sequence length="61" mass="6904">MPLNYLSYVLVFIVLSTAAIPTSRVSHDDTPRCAFIYLPGERLTQNAILSARYPTCAPRYR</sequence>
<evidence type="ECO:0000256" key="1">
    <source>
        <dbReference type="SAM" id="SignalP"/>
    </source>
</evidence>
<evidence type="ECO:0000313" key="3">
    <source>
        <dbReference type="Proteomes" id="UP000800035"/>
    </source>
</evidence>
<dbReference type="AlphaFoldDB" id="A0A6A5U7L8"/>
<feature type="signal peptide" evidence="1">
    <location>
        <begin position="1"/>
        <end position="19"/>
    </location>
</feature>
<feature type="chain" id="PRO_5025597593" evidence="1">
    <location>
        <begin position="20"/>
        <end position="61"/>
    </location>
</feature>
<keyword evidence="3" id="KW-1185">Reference proteome</keyword>
<accession>A0A6A5U7L8</accession>
<evidence type="ECO:0000313" key="2">
    <source>
        <dbReference type="EMBL" id="KAF1961143.1"/>
    </source>
</evidence>
<dbReference type="Proteomes" id="UP000800035">
    <property type="component" value="Unassembled WGS sequence"/>
</dbReference>
<proteinExistence type="predicted"/>
<protein>
    <submittedName>
        <fullName evidence="2">Uncharacterized protein</fullName>
    </submittedName>
</protein>
<gene>
    <name evidence="2" type="ORF">CC80DRAFT_230872</name>
</gene>
<keyword evidence="1" id="KW-0732">Signal</keyword>